<gene>
    <name evidence="6" type="ORF">GHK24_05700</name>
</gene>
<feature type="region of interest" description="Disordered" evidence="4">
    <location>
        <begin position="1"/>
        <end position="25"/>
    </location>
</feature>
<dbReference type="EMBL" id="WIXJ01000002">
    <property type="protein sequence ID" value="MQY51268.1"/>
    <property type="molecule type" value="Genomic_DNA"/>
</dbReference>
<evidence type="ECO:0000313" key="7">
    <source>
        <dbReference type="Proteomes" id="UP000480275"/>
    </source>
</evidence>
<dbReference type="GO" id="GO:0005829">
    <property type="term" value="C:cytosol"/>
    <property type="evidence" value="ECO:0007669"/>
    <property type="project" value="TreeGrafter"/>
</dbReference>
<dbReference type="PANTHER" id="PTHR46797">
    <property type="entry name" value="HTH-TYPE TRANSCRIPTIONAL REGULATOR"/>
    <property type="match status" value="1"/>
</dbReference>
<dbReference type="InterPro" id="IPR001387">
    <property type="entry name" value="Cro/C1-type_HTH"/>
</dbReference>
<dbReference type="InterPro" id="IPR011051">
    <property type="entry name" value="RmlC_Cupin_sf"/>
</dbReference>
<evidence type="ECO:0000256" key="2">
    <source>
        <dbReference type="ARBA" id="ARBA00023125"/>
    </source>
</evidence>
<dbReference type="PANTHER" id="PTHR46797:SF23">
    <property type="entry name" value="HTH-TYPE TRANSCRIPTIONAL REGULATOR SUTR"/>
    <property type="match status" value="1"/>
</dbReference>
<evidence type="ECO:0000313" key="6">
    <source>
        <dbReference type="EMBL" id="MQY51268.1"/>
    </source>
</evidence>
<dbReference type="InterPro" id="IPR050807">
    <property type="entry name" value="TransReg_Diox_bact_type"/>
</dbReference>
<dbReference type="InterPro" id="IPR013096">
    <property type="entry name" value="Cupin_2"/>
</dbReference>
<dbReference type="SMART" id="SM00530">
    <property type="entry name" value="HTH_XRE"/>
    <property type="match status" value="1"/>
</dbReference>
<dbReference type="Pfam" id="PF07883">
    <property type="entry name" value="Cupin_2"/>
    <property type="match status" value="1"/>
</dbReference>
<dbReference type="OrthoDB" id="73827at2"/>
<comment type="caution">
    <text evidence="6">The sequence shown here is derived from an EMBL/GenBank/DDBJ whole genome shotgun (WGS) entry which is preliminary data.</text>
</comment>
<keyword evidence="3" id="KW-0804">Transcription</keyword>
<organism evidence="6 7">
    <name type="scientific">Rhodocyclus tenuis</name>
    <name type="common">Rhodospirillum tenue</name>
    <dbReference type="NCBI Taxonomy" id="1066"/>
    <lineage>
        <taxon>Bacteria</taxon>
        <taxon>Pseudomonadati</taxon>
        <taxon>Pseudomonadota</taxon>
        <taxon>Betaproteobacteria</taxon>
        <taxon>Rhodocyclales</taxon>
        <taxon>Rhodocyclaceae</taxon>
        <taxon>Rhodocyclus</taxon>
    </lineage>
</organism>
<dbReference type="CDD" id="cd00093">
    <property type="entry name" value="HTH_XRE"/>
    <property type="match status" value="1"/>
</dbReference>
<feature type="compositionally biased region" description="Polar residues" evidence="4">
    <location>
        <begin position="9"/>
        <end position="20"/>
    </location>
</feature>
<dbReference type="AlphaFoldDB" id="A0A6L5JYI6"/>
<evidence type="ECO:0000259" key="5">
    <source>
        <dbReference type="PROSITE" id="PS50943"/>
    </source>
</evidence>
<dbReference type="InterPro" id="IPR010982">
    <property type="entry name" value="Lambda_DNA-bd_dom_sf"/>
</dbReference>
<proteinExistence type="predicted"/>
<dbReference type="PROSITE" id="PS50943">
    <property type="entry name" value="HTH_CROC1"/>
    <property type="match status" value="1"/>
</dbReference>
<evidence type="ECO:0000256" key="4">
    <source>
        <dbReference type="SAM" id="MobiDB-lite"/>
    </source>
</evidence>
<reference evidence="6 7" key="1">
    <citation type="submission" date="2019-10" db="EMBL/GenBank/DDBJ databases">
        <title>Whole-genome sequence of the purple nonsulfur photosynthetic bacterium Rhodocyclus tenuis.</title>
        <authorList>
            <person name="Kyndt J.A."/>
            <person name="Meyer T.E."/>
        </authorList>
    </citation>
    <scope>NUCLEOTIDE SEQUENCE [LARGE SCALE GENOMIC DNA]</scope>
    <source>
        <strain evidence="6 7">DSM 110</strain>
    </source>
</reference>
<dbReference type="CDD" id="cd02209">
    <property type="entry name" value="cupin_XRE_C"/>
    <property type="match status" value="1"/>
</dbReference>
<feature type="domain" description="HTH cro/C1-type" evidence="5">
    <location>
        <begin position="57"/>
        <end position="111"/>
    </location>
</feature>
<protein>
    <submittedName>
        <fullName evidence="6">Helix-turn-helix domain-containing protein</fullName>
    </submittedName>
</protein>
<dbReference type="SUPFAM" id="SSF51182">
    <property type="entry name" value="RmlC-like cupins"/>
    <property type="match status" value="1"/>
</dbReference>
<dbReference type="InterPro" id="IPR014710">
    <property type="entry name" value="RmlC-like_jellyroll"/>
</dbReference>
<sequence length="256" mass="26920">MSARPTPPSSHALSSSTITQAAEGLSTAATPAVPVAAGSKGRADAAPAINRFLAGQLRQGRLERGWSLDRTALETGVSKAMLGQIERGESSPTVATLWKIAAGFRCSLSAFLEPPAVASAGSDAHDSARRGGNDEAARGQTLYRNVDALRSKPASDDMLVAALFPFTPEMGFEWLELTLLAGYVRHSEAHAPGVTEHVIVLKGSMEVLVDEVWQALAEGDAVRFRGDRPHGYRNLGNTPAVCHNLIHYAAGEAAAA</sequence>
<evidence type="ECO:0000256" key="3">
    <source>
        <dbReference type="ARBA" id="ARBA00023163"/>
    </source>
</evidence>
<keyword evidence="1" id="KW-0805">Transcription regulation</keyword>
<dbReference type="SUPFAM" id="SSF47413">
    <property type="entry name" value="lambda repressor-like DNA-binding domains"/>
    <property type="match status" value="1"/>
</dbReference>
<dbReference type="Pfam" id="PF01381">
    <property type="entry name" value="HTH_3"/>
    <property type="match status" value="1"/>
</dbReference>
<dbReference type="GO" id="GO:0003700">
    <property type="term" value="F:DNA-binding transcription factor activity"/>
    <property type="evidence" value="ECO:0007669"/>
    <property type="project" value="TreeGrafter"/>
</dbReference>
<dbReference type="Proteomes" id="UP000480275">
    <property type="component" value="Unassembled WGS sequence"/>
</dbReference>
<evidence type="ECO:0000256" key="1">
    <source>
        <dbReference type="ARBA" id="ARBA00023015"/>
    </source>
</evidence>
<accession>A0A6L5JYI6</accession>
<dbReference type="Gene3D" id="1.10.260.40">
    <property type="entry name" value="lambda repressor-like DNA-binding domains"/>
    <property type="match status" value="1"/>
</dbReference>
<dbReference type="GO" id="GO:0003677">
    <property type="term" value="F:DNA binding"/>
    <property type="evidence" value="ECO:0007669"/>
    <property type="project" value="UniProtKB-KW"/>
</dbReference>
<name>A0A6L5JYI6_RHOTE</name>
<dbReference type="Gene3D" id="2.60.120.10">
    <property type="entry name" value="Jelly Rolls"/>
    <property type="match status" value="1"/>
</dbReference>
<keyword evidence="2" id="KW-0238">DNA-binding</keyword>